<dbReference type="GO" id="GO:0000977">
    <property type="term" value="F:RNA polymerase II transcription regulatory region sequence-specific DNA binding"/>
    <property type="evidence" value="ECO:0007669"/>
    <property type="project" value="InterPro"/>
</dbReference>
<evidence type="ECO:0000256" key="1">
    <source>
        <dbReference type="ARBA" id="ARBA00009251"/>
    </source>
</evidence>
<dbReference type="GO" id="GO:0005634">
    <property type="term" value="C:nucleus"/>
    <property type="evidence" value="ECO:0007669"/>
    <property type="project" value="TreeGrafter"/>
</dbReference>
<feature type="region of interest" description="Disordered" evidence="3">
    <location>
        <begin position="144"/>
        <end position="196"/>
    </location>
</feature>
<reference evidence="4 5" key="1">
    <citation type="journal article" date="2018" name="Sci. Rep.">
        <title>Raphidocelis subcapitata (=Pseudokirchneriella subcapitata) provides an insight into genome evolution and environmental adaptations in the Sphaeropleales.</title>
        <authorList>
            <person name="Suzuki S."/>
            <person name="Yamaguchi H."/>
            <person name="Nakajima N."/>
            <person name="Kawachi M."/>
        </authorList>
    </citation>
    <scope>NUCLEOTIDE SEQUENCE [LARGE SCALE GENOMIC DNA]</scope>
    <source>
        <strain evidence="4 5">NIES-35</strain>
    </source>
</reference>
<evidence type="ECO:0000256" key="3">
    <source>
        <dbReference type="SAM" id="MobiDB-lite"/>
    </source>
</evidence>
<dbReference type="Proteomes" id="UP000247498">
    <property type="component" value="Unassembled WGS sequence"/>
</dbReference>
<dbReference type="GO" id="GO:0032422">
    <property type="term" value="F:purine-rich negative regulatory element binding"/>
    <property type="evidence" value="ECO:0007669"/>
    <property type="project" value="InterPro"/>
</dbReference>
<dbReference type="Pfam" id="PF04845">
    <property type="entry name" value="PurA"/>
    <property type="match status" value="2"/>
</dbReference>
<dbReference type="PANTHER" id="PTHR12611:SF0">
    <property type="entry name" value="PURINE-RICH BINDING PROTEIN-ALPHA, ISOFORM B"/>
    <property type="match status" value="1"/>
</dbReference>
<dbReference type="EMBL" id="BDRX01000060">
    <property type="protein sequence ID" value="GBF95090.1"/>
    <property type="molecule type" value="Genomic_DNA"/>
</dbReference>
<evidence type="ECO:0000313" key="4">
    <source>
        <dbReference type="EMBL" id="GBF95090.1"/>
    </source>
</evidence>
<feature type="compositionally biased region" description="Pro residues" evidence="3">
    <location>
        <begin position="266"/>
        <end position="276"/>
    </location>
</feature>
<accession>A0A2V0PB34</accession>
<dbReference type="FunCoup" id="A0A2V0PB34">
    <property type="interactions" value="1275"/>
</dbReference>
<sequence length="289" mass="31735">MSSAASEDLYSESLRIESKIIYADLRVNARGRYLKLSETGSKRLRSTVLLPGPGIKWVYSLIDYYIGECAAGRQPANKELAVENKVFHFSAGSNERGRFLRISESGVSHSSGRHTLVIPCGGEELTGWVALRDCIRRVAALDEGEQQPGAAPQEQQQPGEGSSEPQQPQLLDVTVGPVVGPGHPPPSLTTSPQGTPVLSCHGRRVFFDVGSTVRGSYMRITEVAHQDRSTIVIPAVAVPQFREAVDTCATLLEQQAQQQPQQQQPQQPPQQLPQQPPTQRHQQQQQPRH</sequence>
<comment type="similarity">
    <text evidence="1">Belongs to the PUR DNA-binding protein family.</text>
</comment>
<dbReference type="PANTHER" id="PTHR12611">
    <property type="entry name" value="PUR-TRANSCRIPTIONAL ACTIVATOR"/>
    <property type="match status" value="1"/>
</dbReference>
<dbReference type="OrthoDB" id="523901at2759"/>
<protein>
    <submittedName>
        <fullName evidence="4">Transcription factor</fullName>
    </submittedName>
</protein>
<dbReference type="SMART" id="SM00712">
    <property type="entry name" value="PUR"/>
    <property type="match status" value="3"/>
</dbReference>
<proteinExistence type="inferred from homology"/>
<comment type="caution">
    <text evidence="4">The sequence shown here is derived from an EMBL/GenBank/DDBJ whole genome shotgun (WGS) entry which is preliminary data.</text>
</comment>
<dbReference type="AlphaFoldDB" id="A0A2V0PB34"/>
<organism evidence="4 5">
    <name type="scientific">Raphidocelis subcapitata</name>
    <dbReference type="NCBI Taxonomy" id="307507"/>
    <lineage>
        <taxon>Eukaryota</taxon>
        <taxon>Viridiplantae</taxon>
        <taxon>Chlorophyta</taxon>
        <taxon>core chlorophytes</taxon>
        <taxon>Chlorophyceae</taxon>
        <taxon>CS clade</taxon>
        <taxon>Sphaeropleales</taxon>
        <taxon>Selenastraceae</taxon>
        <taxon>Raphidocelis</taxon>
    </lineage>
</organism>
<gene>
    <name evidence="4" type="ORF">Rsub_07674</name>
</gene>
<dbReference type="Gene3D" id="3.10.450.700">
    <property type="match status" value="3"/>
</dbReference>
<dbReference type="GO" id="GO:0000981">
    <property type="term" value="F:DNA-binding transcription factor activity, RNA polymerase II-specific"/>
    <property type="evidence" value="ECO:0007669"/>
    <property type="project" value="TreeGrafter"/>
</dbReference>
<dbReference type="InParanoid" id="A0A2V0PB34"/>
<dbReference type="InterPro" id="IPR006628">
    <property type="entry name" value="PUR-bd_fam"/>
</dbReference>
<evidence type="ECO:0000313" key="5">
    <source>
        <dbReference type="Proteomes" id="UP000247498"/>
    </source>
</evidence>
<keyword evidence="5" id="KW-1185">Reference proteome</keyword>
<feature type="region of interest" description="Disordered" evidence="3">
    <location>
        <begin position="252"/>
        <end position="289"/>
    </location>
</feature>
<keyword evidence="2" id="KW-0238">DNA-binding</keyword>
<name>A0A2V0PB34_9CHLO</name>
<evidence type="ECO:0000256" key="2">
    <source>
        <dbReference type="ARBA" id="ARBA00023125"/>
    </source>
</evidence>
<feature type="compositionally biased region" description="Low complexity" evidence="3">
    <location>
        <begin position="254"/>
        <end position="265"/>
    </location>
</feature>
<feature type="compositionally biased region" description="Low complexity" evidence="3">
    <location>
        <begin position="146"/>
        <end position="181"/>
    </location>
</feature>
<feature type="compositionally biased region" description="Low complexity" evidence="3">
    <location>
        <begin position="277"/>
        <end position="289"/>
    </location>
</feature>